<comment type="catalytic activity">
    <reaction evidence="7">
        <text>tRNA(Glu) + L-glutamate + ATP = L-glutamyl-tRNA(Glu) + AMP + diphosphate</text>
        <dbReference type="Rhea" id="RHEA:23540"/>
        <dbReference type="Rhea" id="RHEA-COMP:9663"/>
        <dbReference type="Rhea" id="RHEA-COMP:9680"/>
        <dbReference type="ChEBI" id="CHEBI:29985"/>
        <dbReference type="ChEBI" id="CHEBI:30616"/>
        <dbReference type="ChEBI" id="CHEBI:33019"/>
        <dbReference type="ChEBI" id="CHEBI:78442"/>
        <dbReference type="ChEBI" id="CHEBI:78520"/>
        <dbReference type="ChEBI" id="CHEBI:456215"/>
        <dbReference type="EC" id="6.1.1.17"/>
    </reaction>
</comment>
<dbReference type="InterPro" id="IPR045462">
    <property type="entry name" value="aa-tRNA-synth_I_cd-bd"/>
</dbReference>
<comment type="function">
    <text evidence="7">Catalyzes the attachment of glutamate to tRNA(Glu) in a two-step reaction: glutamate is first activated by ATP to form Glu-AMP and then transferred to the acceptor end of tRNA(Glu).</text>
</comment>
<dbReference type="Pfam" id="PF00749">
    <property type="entry name" value="tRNA-synt_1c"/>
    <property type="match status" value="1"/>
</dbReference>
<protein>
    <recommendedName>
        <fullName evidence="7">Glutamate--tRNA ligase</fullName>
        <ecNumber evidence="7">6.1.1.17</ecNumber>
    </recommendedName>
    <alternativeName>
        <fullName evidence="7">Glutamyl-tRNA synthetase</fullName>
        <shortName evidence="7">GluRS</shortName>
    </alternativeName>
</protein>
<dbReference type="Proteomes" id="UP000824073">
    <property type="component" value="Unassembled WGS sequence"/>
</dbReference>
<comment type="caution">
    <text evidence="7">Lacks conserved residue(s) required for the propagation of feature annotation.</text>
</comment>
<evidence type="ECO:0000256" key="6">
    <source>
        <dbReference type="ARBA" id="ARBA00023146"/>
    </source>
</evidence>
<evidence type="ECO:0000313" key="10">
    <source>
        <dbReference type="EMBL" id="HIU43160.1"/>
    </source>
</evidence>
<dbReference type="InterPro" id="IPR049940">
    <property type="entry name" value="GluQ/Sye"/>
</dbReference>
<evidence type="ECO:0000256" key="7">
    <source>
        <dbReference type="HAMAP-Rule" id="MF_00022"/>
    </source>
</evidence>
<dbReference type="GO" id="GO:0005524">
    <property type="term" value="F:ATP binding"/>
    <property type="evidence" value="ECO:0007669"/>
    <property type="project" value="UniProtKB-UniRule"/>
</dbReference>
<organism evidence="10 11">
    <name type="scientific">Candidatus Ventrousia excrementavium</name>
    <dbReference type="NCBI Taxonomy" id="2840961"/>
    <lineage>
        <taxon>Bacteria</taxon>
        <taxon>Bacillati</taxon>
        <taxon>Bacillota</taxon>
        <taxon>Clostridia</taxon>
        <taxon>Eubacteriales</taxon>
        <taxon>Clostridiaceae</taxon>
        <taxon>Clostridiaceae incertae sedis</taxon>
        <taxon>Candidatus Ventrousia</taxon>
    </lineage>
</organism>
<sequence>MDDNRRMAALLFPHITKTAEQYLTEIYPPRQLPEGAMVTRFAPSPTGFLHIGGVFTALVCERLAHQSGGVCFLRIEDTDKKREQQDGVSGIIRGLSAFGIDFDEGVMLNGEEKGAYGPYVQSHRAEIYQCFCKELVEKGLAYPCFCTEEELADIRAQQEVNKVLPGYHGEYARCRSLTVQQVEEKIAAGQPYVVRLRSPGKPGGRIKLRDAIRGEIEMDENIVDIVLLKRDGIPTYHFAHVVDDTLMGTTHVVRGDEWVSSAPIHLQLFYVLGLKPPRFAHVSPIMKEEDGSRRKLSKRKDPEASVEYFVREGYPADAVVEYLLTLLNSNFEDWRKQNKTADCREFPFSLKKMSQSGALFDLLKLDSVSSAVISRMTAEQVLEQSLAWAGQYDKELYDALAADKDYARGIFAIDRGGAKPRKDIAKWSDVRQYVSYFYDGMDERQSEPVTNVAPADQAEILRAYLAVMDTRDDKDTWFEKIRTVAGQTGFCPDVKQYKADPAGYKGHVGDVSAVLRAALTGRKNTPDLHAIMALLGQEKCVSRINQALEAIINGK</sequence>
<dbReference type="Gene3D" id="1.10.10.350">
    <property type="match status" value="1"/>
</dbReference>
<dbReference type="PRINTS" id="PR00987">
    <property type="entry name" value="TRNASYNTHGLU"/>
</dbReference>
<comment type="subunit">
    <text evidence="7">Monomer.</text>
</comment>
<dbReference type="SUPFAM" id="SSF52374">
    <property type="entry name" value="Nucleotidylyl transferase"/>
    <property type="match status" value="1"/>
</dbReference>
<name>A0A9D1ISP8_9CLOT</name>
<accession>A0A9D1ISP8</accession>
<dbReference type="GO" id="GO:0006424">
    <property type="term" value="P:glutamyl-tRNA aminoacylation"/>
    <property type="evidence" value="ECO:0007669"/>
    <property type="project" value="UniProtKB-UniRule"/>
</dbReference>
<keyword evidence="4 7" id="KW-0067">ATP-binding</keyword>
<dbReference type="HAMAP" id="MF_00022">
    <property type="entry name" value="Glu_tRNA_synth_type1"/>
    <property type="match status" value="1"/>
</dbReference>
<keyword evidence="5 7" id="KW-0648">Protein biosynthesis</keyword>
<dbReference type="Pfam" id="PF19269">
    <property type="entry name" value="Anticodon_2"/>
    <property type="match status" value="1"/>
</dbReference>
<dbReference type="InterPro" id="IPR020058">
    <property type="entry name" value="Glu/Gln-tRNA-synth_Ib_cat-dom"/>
</dbReference>
<proteinExistence type="inferred from homology"/>
<keyword evidence="2 7" id="KW-0436">Ligase</keyword>
<evidence type="ECO:0000256" key="5">
    <source>
        <dbReference type="ARBA" id="ARBA00022917"/>
    </source>
</evidence>
<dbReference type="PROSITE" id="PS00178">
    <property type="entry name" value="AA_TRNA_LIGASE_I"/>
    <property type="match status" value="1"/>
</dbReference>
<dbReference type="GO" id="GO:0000049">
    <property type="term" value="F:tRNA binding"/>
    <property type="evidence" value="ECO:0007669"/>
    <property type="project" value="InterPro"/>
</dbReference>
<feature type="domain" description="Glutamyl/glutaminyl-tRNA synthetase class Ib catalytic" evidence="8">
    <location>
        <begin position="37"/>
        <end position="326"/>
    </location>
</feature>
<dbReference type="InterPro" id="IPR014729">
    <property type="entry name" value="Rossmann-like_a/b/a_fold"/>
</dbReference>
<feature type="short sequence motif" description="'KMSKS' region" evidence="7">
    <location>
        <begin position="295"/>
        <end position="299"/>
    </location>
</feature>
<comment type="similarity">
    <text evidence="1 7">Belongs to the class-I aminoacyl-tRNA synthetase family. Glutamate--tRNA ligase type 1 subfamily.</text>
</comment>
<dbReference type="SUPFAM" id="SSF48163">
    <property type="entry name" value="An anticodon-binding domain of class I aminoacyl-tRNA synthetases"/>
    <property type="match status" value="1"/>
</dbReference>
<reference evidence="10" key="1">
    <citation type="submission" date="2020-10" db="EMBL/GenBank/DDBJ databases">
        <authorList>
            <person name="Gilroy R."/>
        </authorList>
    </citation>
    <scope>NUCLEOTIDE SEQUENCE</scope>
    <source>
        <strain evidence="10">CHK191-8634</strain>
    </source>
</reference>
<dbReference type="PANTHER" id="PTHR43311:SF2">
    <property type="entry name" value="GLUTAMATE--TRNA LIGASE, MITOCHONDRIAL-RELATED"/>
    <property type="match status" value="1"/>
</dbReference>
<keyword evidence="6 7" id="KW-0030">Aminoacyl-tRNA synthetase</keyword>
<dbReference type="NCBIfam" id="TIGR00464">
    <property type="entry name" value="gltX_bact"/>
    <property type="match status" value="1"/>
</dbReference>
<evidence type="ECO:0000256" key="2">
    <source>
        <dbReference type="ARBA" id="ARBA00022598"/>
    </source>
</evidence>
<dbReference type="InterPro" id="IPR000924">
    <property type="entry name" value="Glu/Gln-tRNA-synth"/>
</dbReference>
<dbReference type="InterPro" id="IPR008925">
    <property type="entry name" value="aa_tRNA-synth_I_cd-bd_sf"/>
</dbReference>
<dbReference type="PANTHER" id="PTHR43311">
    <property type="entry name" value="GLUTAMATE--TRNA LIGASE"/>
    <property type="match status" value="1"/>
</dbReference>
<evidence type="ECO:0000256" key="4">
    <source>
        <dbReference type="ARBA" id="ARBA00022840"/>
    </source>
</evidence>
<feature type="domain" description="Aminoacyl-tRNA synthetase class I anticodon-binding" evidence="9">
    <location>
        <begin position="427"/>
        <end position="548"/>
    </location>
</feature>
<keyword evidence="3 7" id="KW-0547">Nucleotide-binding</keyword>
<feature type="short sequence motif" description="'HIGH' region" evidence="7">
    <location>
        <begin position="43"/>
        <end position="53"/>
    </location>
</feature>
<dbReference type="InterPro" id="IPR020751">
    <property type="entry name" value="aa-tRNA-synth_I_codon-bd_sub2"/>
</dbReference>
<comment type="subcellular location">
    <subcellularLocation>
        <location evidence="7">Cytoplasm</location>
    </subcellularLocation>
</comment>
<dbReference type="GO" id="GO:0005829">
    <property type="term" value="C:cytosol"/>
    <property type="evidence" value="ECO:0007669"/>
    <property type="project" value="TreeGrafter"/>
</dbReference>
<evidence type="ECO:0000259" key="9">
    <source>
        <dbReference type="Pfam" id="PF19269"/>
    </source>
</evidence>
<evidence type="ECO:0000256" key="1">
    <source>
        <dbReference type="ARBA" id="ARBA00007894"/>
    </source>
</evidence>
<evidence type="ECO:0000259" key="8">
    <source>
        <dbReference type="Pfam" id="PF00749"/>
    </source>
</evidence>
<keyword evidence="7" id="KW-0963">Cytoplasm</keyword>
<dbReference type="InterPro" id="IPR001412">
    <property type="entry name" value="aa-tRNA-synth_I_CS"/>
</dbReference>
<dbReference type="InterPro" id="IPR004527">
    <property type="entry name" value="Glu-tRNA-ligase_bac/mito"/>
</dbReference>
<dbReference type="GO" id="GO:0004818">
    <property type="term" value="F:glutamate-tRNA ligase activity"/>
    <property type="evidence" value="ECO:0007669"/>
    <property type="project" value="UniProtKB-UniRule"/>
</dbReference>
<dbReference type="EMBL" id="DVMR01000028">
    <property type="protein sequence ID" value="HIU43160.1"/>
    <property type="molecule type" value="Genomic_DNA"/>
</dbReference>
<feature type="binding site" evidence="7">
    <location>
        <position position="298"/>
    </location>
    <ligand>
        <name>ATP</name>
        <dbReference type="ChEBI" id="CHEBI:30616"/>
    </ligand>
</feature>
<dbReference type="EC" id="6.1.1.17" evidence="7"/>
<dbReference type="AlphaFoldDB" id="A0A9D1ISP8"/>
<evidence type="ECO:0000256" key="3">
    <source>
        <dbReference type="ARBA" id="ARBA00022741"/>
    </source>
</evidence>
<comment type="caution">
    <text evidence="10">The sequence shown here is derived from an EMBL/GenBank/DDBJ whole genome shotgun (WGS) entry which is preliminary data.</text>
</comment>
<dbReference type="Gene3D" id="3.40.50.620">
    <property type="entry name" value="HUPs"/>
    <property type="match status" value="1"/>
</dbReference>
<reference evidence="10" key="2">
    <citation type="journal article" date="2021" name="PeerJ">
        <title>Extensive microbial diversity within the chicken gut microbiome revealed by metagenomics and culture.</title>
        <authorList>
            <person name="Gilroy R."/>
            <person name="Ravi A."/>
            <person name="Getino M."/>
            <person name="Pursley I."/>
            <person name="Horton D.L."/>
            <person name="Alikhan N.F."/>
            <person name="Baker D."/>
            <person name="Gharbi K."/>
            <person name="Hall N."/>
            <person name="Watson M."/>
            <person name="Adriaenssens E.M."/>
            <person name="Foster-Nyarko E."/>
            <person name="Jarju S."/>
            <person name="Secka A."/>
            <person name="Antonio M."/>
            <person name="Oren A."/>
            <person name="Chaudhuri R.R."/>
            <person name="La Ragione R."/>
            <person name="Hildebrand F."/>
            <person name="Pallen M.J."/>
        </authorList>
    </citation>
    <scope>NUCLEOTIDE SEQUENCE</scope>
    <source>
        <strain evidence="10">CHK191-8634</strain>
    </source>
</reference>
<evidence type="ECO:0000313" key="11">
    <source>
        <dbReference type="Proteomes" id="UP000824073"/>
    </source>
</evidence>
<gene>
    <name evidence="7" type="primary">gltX</name>
    <name evidence="10" type="ORF">IAB67_02555</name>
</gene>